<evidence type="ECO:0000313" key="2">
    <source>
        <dbReference type="Proteomes" id="UP000265520"/>
    </source>
</evidence>
<dbReference type="EMBL" id="LXQA010214974">
    <property type="protein sequence ID" value="MCI34568.1"/>
    <property type="molecule type" value="Genomic_DNA"/>
</dbReference>
<reference evidence="1 2" key="1">
    <citation type="journal article" date="2018" name="Front. Plant Sci.">
        <title>Red Clover (Trifolium pratense) and Zigzag Clover (T. medium) - A Picture of Genomic Similarities and Differences.</title>
        <authorList>
            <person name="Dluhosova J."/>
            <person name="Istvanek J."/>
            <person name="Nedelnik J."/>
            <person name="Repkova J."/>
        </authorList>
    </citation>
    <scope>NUCLEOTIDE SEQUENCE [LARGE SCALE GENOMIC DNA]</scope>
    <source>
        <strain evidence="2">cv. 10/8</strain>
        <tissue evidence="1">Leaf</tissue>
    </source>
</reference>
<dbReference type="AlphaFoldDB" id="A0A392RD67"/>
<dbReference type="Proteomes" id="UP000265520">
    <property type="component" value="Unassembled WGS sequence"/>
</dbReference>
<proteinExistence type="predicted"/>
<comment type="caution">
    <text evidence="1">The sequence shown here is derived from an EMBL/GenBank/DDBJ whole genome shotgun (WGS) entry which is preliminary data.</text>
</comment>
<keyword evidence="2" id="KW-1185">Reference proteome</keyword>
<sequence>MGLNSLLAANGGRYVLAFALLVK</sequence>
<evidence type="ECO:0000313" key="1">
    <source>
        <dbReference type="EMBL" id="MCI34568.1"/>
    </source>
</evidence>
<accession>A0A392RD67</accession>
<organism evidence="1 2">
    <name type="scientific">Trifolium medium</name>
    <dbReference type="NCBI Taxonomy" id="97028"/>
    <lineage>
        <taxon>Eukaryota</taxon>
        <taxon>Viridiplantae</taxon>
        <taxon>Streptophyta</taxon>
        <taxon>Embryophyta</taxon>
        <taxon>Tracheophyta</taxon>
        <taxon>Spermatophyta</taxon>
        <taxon>Magnoliopsida</taxon>
        <taxon>eudicotyledons</taxon>
        <taxon>Gunneridae</taxon>
        <taxon>Pentapetalae</taxon>
        <taxon>rosids</taxon>
        <taxon>fabids</taxon>
        <taxon>Fabales</taxon>
        <taxon>Fabaceae</taxon>
        <taxon>Papilionoideae</taxon>
        <taxon>50 kb inversion clade</taxon>
        <taxon>NPAAA clade</taxon>
        <taxon>Hologalegina</taxon>
        <taxon>IRL clade</taxon>
        <taxon>Trifolieae</taxon>
        <taxon>Trifolium</taxon>
    </lineage>
</organism>
<protein>
    <submittedName>
        <fullName evidence="1">Uncharacterized protein</fullName>
    </submittedName>
</protein>
<feature type="non-terminal residue" evidence="1">
    <location>
        <position position="23"/>
    </location>
</feature>
<name>A0A392RD67_9FABA</name>